<keyword evidence="3" id="KW-1185">Reference proteome</keyword>
<organism evidence="2 3">
    <name type="scientific">Cercophora newfieldiana</name>
    <dbReference type="NCBI Taxonomy" id="92897"/>
    <lineage>
        <taxon>Eukaryota</taxon>
        <taxon>Fungi</taxon>
        <taxon>Dikarya</taxon>
        <taxon>Ascomycota</taxon>
        <taxon>Pezizomycotina</taxon>
        <taxon>Sordariomycetes</taxon>
        <taxon>Sordariomycetidae</taxon>
        <taxon>Sordariales</taxon>
        <taxon>Lasiosphaeriaceae</taxon>
        <taxon>Cercophora</taxon>
    </lineage>
</organism>
<feature type="compositionally biased region" description="Low complexity" evidence="1">
    <location>
        <begin position="167"/>
        <end position="176"/>
    </location>
</feature>
<dbReference type="AlphaFoldDB" id="A0AA39Y6X4"/>
<feature type="compositionally biased region" description="Pro residues" evidence="1">
    <location>
        <begin position="222"/>
        <end position="231"/>
    </location>
</feature>
<reference evidence="2" key="1">
    <citation type="submission" date="2023-06" db="EMBL/GenBank/DDBJ databases">
        <title>Genome-scale phylogeny and comparative genomics of the fungal order Sordariales.</title>
        <authorList>
            <consortium name="Lawrence Berkeley National Laboratory"/>
            <person name="Hensen N."/>
            <person name="Bonometti L."/>
            <person name="Westerberg I."/>
            <person name="Brannstrom I.O."/>
            <person name="Guillou S."/>
            <person name="Cros-Aarteil S."/>
            <person name="Calhoun S."/>
            <person name="Haridas S."/>
            <person name="Kuo A."/>
            <person name="Mondo S."/>
            <person name="Pangilinan J."/>
            <person name="Riley R."/>
            <person name="Labutti K."/>
            <person name="Andreopoulos B."/>
            <person name="Lipzen A."/>
            <person name="Chen C."/>
            <person name="Yanf M."/>
            <person name="Daum C."/>
            <person name="Ng V."/>
            <person name="Clum A."/>
            <person name="Steindorff A."/>
            <person name="Ohm R."/>
            <person name="Martin F."/>
            <person name="Silar P."/>
            <person name="Natvig D."/>
            <person name="Lalanne C."/>
            <person name="Gautier V."/>
            <person name="Ament-Velasquez S.L."/>
            <person name="Kruys A."/>
            <person name="Hutchinson M.I."/>
            <person name="Powell A.J."/>
            <person name="Barry K."/>
            <person name="Miller A.N."/>
            <person name="Grigoriev I.V."/>
            <person name="Debuchy R."/>
            <person name="Gladieux P."/>
            <person name="Thoren M.H."/>
            <person name="Johannesson H."/>
        </authorList>
    </citation>
    <scope>NUCLEOTIDE SEQUENCE</scope>
    <source>
        <strain evidence="2">SMH2532-1</strain>
    </source>
</reference>
<feature type="compositionally biased region" description="Basic and acidic residues" evidence="1">
    <location>
        <begin position="187"/>
        <end position="215"/>
    </location>
</feature>
<dbReference type="EMBL" id="JAULSV010000004">
    <property type="protein sequence ID" value="KAK0647176.1"/>
    <property type="molecule type" value="Genomic_DNA"/>
</dbReference>
<protein>
    <submittedName>
        <fullName evidence="2">Uncharacterized protein</fullName>
    </submittedName>
</protein>
<feature type="compositionally biased region" description="Polar residues" evidence="1">
    <location>
        <begin position="140"/>
        <end position="150"/>
    </location>
</feature>
<evidence type="ECO:0000313" key="3">
    <source>
        <dbReference type="Proteomes" id="UP001174936"/>
    </source>
</evidence>
<evidence type="ECO:0000313" key="2">
    <source>
        <dbReference type="EMBL" id="KAK0647176.1"/>
    </source>
</evidence>
<comment type="caution">
    <text evidence="2">The sequence shown here is derived from an EMBL/GenBank/DDBJ whole genome shotgun (WGS) entry which is preliminary data.</text>
</comment>
<feature type="compositionally biased region" description="Basic and acidic residues" evidence="1">
    <location>
        <begin position="305"/>
        <end position="316"/>
    </location>
</feature>
<feature type="non-terminal residue" evidence="2">
    <location>
        <position position="382"/>
    </location>
</feature>
<dbReference type="Proteomes" id="UP001174936">
    <property type="component" value="Unassembled WGS sequence"/>
</dbReference>
<feature type="compositionally biased region" description="Gly residues" evidence="1">
    <location>
        <begin position="321"/>
        <end position="344"/>
    </location>
</feature>
<feature type="region of interest" description="Disordered" evidence="1">
    <location>
        <begin position="296"/>
        <end position="348"/>
    </location>
</feature>
<evidence type="ECO:0000256" key="1">
    <source>
        <dbReference type="SAM" id="MobiDB-lite"/>
    </source>
</evidence>
<gene>
    <name evidence="2" type="ORF">B0T16DRAFT_414797</name>
</gene>
<feature type="compositionally biased region" description="Basic residues" evidence="1">
    <location>
        <begin position="232"/>
        <end position="258"/>
    </location>
</feature>
<feature type="region of interest" description="Disordered" evidence="1">
    <location>
        <begin position="122"/>
        <end position="267"/>
    </location>
</feature>
<feature type="compositionally biased region" description="Pro residues" evidence="1">
    <location>
        <begin position="177"/>
        <end position="186"/>
    </location>
</feature>
<accession>A0AA39Y6X4</accession>
<name>A0AA39Y6X4_9PEZI</name>
<proteinExistence type="predicted"/>
<sequence>MLATVRRDVLSENWVSSNMTIVFLATKLWWTSCQGLLTGQDQEHCTFSLPLCDGDDNTREDYYYVHPCFLTMLTSMILPTNWTPSCTSGWLLTFGSGTPLSDKVFASTLRICSSSPLILIPLPKPPNHAGPYAQDHQRKSPQQTRQQNGNRRPPAPVRVHPPHQHHNSPSNPRSSPVHPPSQPIRPPQDHDNNHNHDHDHDHNHRRRPLDPDPHPPSHLRLPPAPRLPARPPPRRRHHGLLHLRHRLHGHHQARRRDRQPRSAILDRESKRGVPQVLFLLSELRGSELCVGYVHEDQGVDGEGGDNERRGGVRGSEDVELEGGGSVSGGLSGRVGGGDEGGGAGGDEEEAAALVVAGDTGGGGGGDGGMVVWRVWKGVTGCC</sequence>